<evidence type="ECO:0000313" key="4">
    <source>
        <dbReference type="Proteomes" id="UP000663828"/>
    </source>
</evidence>
<keyword evidence="1" id="KW-1133">Transmembrane helix</keyword>
<comment type="caution">
    <text evidence="2">The sequence shown here is derived from an EMBL/GenBank/DDBJ whole genome shotgun (WGS) entry which is preliminary data.</text>
</comment>
<dbReference type="Proteomes" id="UP000663852">
    <property type="component" value="Unassembled WGS sequence"/>
</dbReference>
<feature type="transmembrane region" description="Helical" evidence="1">
    <location>
        <begin position="122"/>
        <end position="142"/>
    </location>
</feature>
<feature type="transmembrane region" description="Helical" evidence="1">
    <location>
        <begin position="89"/>
        <end position="110"/>
    </location>
</feature>
<organism evidence="2 5">
    <name type="scientific">Adineta ricciae</name>
    <name type="common">Rotifer</name>
    <dbReference type="NCBI Taxonomy" id="249248"/>
    <lineage>
        <taxon>Eukaryota</taxon>
        <taxon>Metazoa</taxon>
        <taxon>Spiralia</taxon>
        <taxon>Gnathifera</taxon>
        <taxon>Rotifera</taxon>
        <taxon>Eurotatoria</taxon>
        <taxon>Bdelloidea</taxon>
        <taxon>Adinetida</taxon>
        <taxon>Adinetidae</taxon>
        <taxon>Adineta</taxon>
    </lineage>
</organism>
<keyword evidence="1" id="KW-0472">Membrane</keyword>
<dbReference type="EMBL" id="CAJNOR010001817">
    <property type="protein sequence ID" value="CAF1203882.1"/>
    <property type="molecule type" value="Genomic_DNA"/>
</dbReference>
<feature type="transmembrane region" description="Helical" evidence="1">
    <location>
        <begin position="162"/>
        <end position="183"/>
    </location>
</feature>
<keyword evidence="4" id="KW-1185">Reference proteome</keyword>
<dbReference type="AlphaFoldDB" id="A0A813Z3E4"/>
<accession>A0A813Z3E4</accession>
<name>A0A813Z3E4_ADIRI</name>
<dbReference type="Proteomes" id="UP000663828">
    <property type="component" value="Unassembled WGS sequence"/>
</dbReference>
<proteinExistence type="predicted"/>
<dbReference type="EMBL" id="CAJNOJ010000031">
    <property type="protein sequence ID" value="CAF0892885.1"/>
    <property type="molecule type" value="Genomic_DNA"/>
</dbReference>
<protein>
    <submittedName>
        <fullName evidence="2">Uncharacterized protein</fullName>
    </submittedName>
</protein>
<dbReference type="OrthoDB" id="10053571at2759"/>
<evidence type="ECO:0000313" key="2">
    <source>
        <dbReference type="EMBL" id="CAF0892885.1"/>
    </source>
</evidence>
<evidence type="ECO:0000313" key="5">
    <source>
        <dbReference type="Proteomes" id="UP000663852"/>
    </source>
</evidence>
<evidence type="ECO:0000313" key="3">
    <source>
        <dbReference type="EMBL" id="CAF1203882.1"/>
    </source>
</evidence>
<sequence>MYVPQRPGPYIYNAPPYGIPTYATVSYPPSSIDIHWYNAWPRVRTILLAIIMLICSAAIISLDIANLAIEGSKSNDTSRFGSGPGKVGAGIWSGTVAFVASICILTIVFLQNKRQASTSALIAVTLAFLLMVVLVGLIGNTVQTNLYLTNVTDADKIQHKLLIAMLSVGSFVVVLCIIFFLLYSRVFFSPSYRQSIKY</sequence>
<evidence type="ECO:0000256" key="1">
    <source>
        <dbReference type="SAM" id="Phobius"/>
    </source>
</evidence>
<gene>
    <name evidence="2" type="ORF">EDS130_LOCUS9377</name>
    <name evidence="3" type="ORF">XAT740_LOCUS23832</name>
</gene>
<keyword evidence="1" id="KW-0812">Transmembrane</keyword>
<feature type="transmembrane region" description="Helical" evidence="1">
    <location>
        <begin position="46"/>
        <end position="69"/>
    </location>
</feature>
<reference evidence="2" key="1">
    <citation type="submission" date="2021-02" db="EMBL/GenBank/DDBJ databases">
        <authorList>
            <person name="Nowell W R."/>
        </authorList>
    </citation>
    <scope>NUCLEOTIDE SEQUENCE</scope>
</reference>